<accession>A0A0G3HDQ3</accession>
<dbReference type="PANTHER" id="PTHR33361">
    <property type="entry name" value="GLR0591 PROTEIN"/>
    <property type="match status" value="1"/>
</dbReference>
<evidence type="ECO:0008006" key="4">
    <source>
        <dbReference type="Google" id="ProtNLM"/>
    </source>
</evidence>
<feature type="region of interest" description="Disordered" evidence="1">
    <location>
        <begin position="1"/>
        <end position="25"/>
    </location>
</feature>
<keyword evidence="3" id="KW-1185">Reference proteome</keyword>
<protein>
    <recommendedName>
        <fullName evidence="4">DUF885 domain-containing protein</fullName>
    </recommendedName>
</protein>
<dbReference type="PANTHER" id="PTHR33361:SF2">
    <property type="entry name" value="DUF885 DOMAIN-CONTAINING PROTEIN"/>
    <property type="match status" value="1"/>
</dbReference>
<reference evidence="3" key="2">
    <citation type="submission" date="2015-05" db="EMBL/GenBank/DDBJ databases">
        <title>Complete genome sequence of Corynebacterium uterequi DSM 45634, isolated from the uterus of a maiden mare.</title>
        <authorList>
            <person name="Ruckert C."/>
            <person name="Albersmeier A."/>
            <person name="Winkler A."/>
            <person name="Tauch A."/>
        </authorList>
    </citation>
    <scope>NUCLEOTIDE SEQUENCE [LARGE SCALE GENOMIC DNA]</scope>
    <source>
        <strain evidence="3">DSM 45634</strain>
    </source>
</reference>
<dbReference type="OrthoDB" id="9760040at2"/>
<evidence type="ECO:0000313" key="3">
    <source>
        <dbReference type="Proteomes" id="UP000035548"/>
    </source>
</evidence>
<dbReference type="AlphaFoldDB" id="A0A0G3HDQ3"/>
<reference evidence="2 3" key="1">
    <citation type="journal article" date="2015" name="Genome Announc.">
        <title>Virulence Factor Genes Detected in the Complete Genome Sequence of Corynebacterium uterequi DSM 45634, Isolated from the Uterus of a Maiden Mare.</title>
        <authorList>
            <person name="Ruckert C."/>
            <person name="Kriete M."/>
            <person name="Jaenicke S."/>
            <person name="Winkler A."/>
            <person name="Tauch A."/>
        </authorList>
    </citation>
    <scope>NUCLEOTIDE SEQUENCE [LARGE SCALE GENOMIC DNA]</scope>
    <source>
        <strain evidence="2 3">DSM 45634</strain>
    </source>
</reference>
<proteinExistence type="predicted"/>
<dbReference type="RefSeq" id="WP_082121193.1">
    <property type="nucleotide sequence ID" value="NZ_CP011546.1"/>
</dbReference>
<dbReference type="Pfam" id="PF05960">
    <property type="entry name" value="DUF885"/>
    <property type="match status" value="1"/>
</dbReference>
<dbReference type="KEGG" id="cut:CUTER_00345"/>
<evidence type="ECO:0000313" key="2">
    <source>
        <dbReference type="EMBL" id="AKK10098.1"/>
    </source>
</evidence>
<dbReference type="EMBL" id="CP011546">
    <property type="protein sequence ID" value="AKK10098.1"/>
    <property type="molecule type" value="Genomic_DNA"/>
</dbReference>
<organism evidence="2 3">
    <name type="scientific">Corynebacterium uterequi</name>
    <dbReference type="NCBI Taxonomy" id="1072256"/>
    <lineage>
        <taxon>Bacteria</taxon>
        <taxon>Bacillati</taxon>
        <taxon>Actinomycetota</taxon>
        <taxon>Actinomycetes</taxon>
        <taxon>Mycobacteriales</taxon>
        <taxon>Corynebacteriaceae</taxon>
        <taxon>Corynebacterium</taxon>
    </lineage>
</organism>
<name>A0A0G3HDQ3_9CORY</name>
<dbReference type="STRING" id="1072256.CUTER_00345"/>
<dbReference type="Proteomes" id="UP000035548">
    <property type="component" value="Chromosome"/>
</dbReference>
<gene>
    <name evidence="2" type="ORF">CUTER_00345</name>
</gene>
<evidence type="ECO:0000256" key="1">
    <source>
        <dbReference type="SAM" id="MobiDB-lite"/>
    </source>
</evidence>
<sequence>MSSEFSASDGPAVQPEPTEGGRAPSLIDATCEGFVYDLAALTPSSATAWGIEGYDDQLEDFSPAYFDAVAERIRDMIADVDALNDGTDDSDDEDDFDEVDHVTAAILLDRLGVEVDLHHRGEFLGQLNNLSSPVQTIRDTLVQMPKDTPEQRDNLRRRLSLVATSLAGYRESLLQAASHGRIAAHRQIDVVIDQCETLAAAGSLLEDLGLDPDSNEVESAKAAFAEFADWLSTELAGNAPHDDAVGRERYELFSHYFVGDQVDLDEAYEWGLEHLRDIVEQQEHIAAELYGPDCGVRAAYRKLNSEERYTIHGTDALVEWMQATADSTIEALGATEFHIPEQLRSLRARIDPAGTGGIFYTPPTDGFTRPGQMWWSVPAGQDVFHTWQELTTVFHEGVPGHHLQLGQAMLEPDLNLWRRLACWNSGHGEGWALYAESLMDELGYFDDPGMRMGYLDSQRLRAARVVLDIGVHLGKKVPEGNGVWDGSYAKSFLRDNSAMDEANLAFEIDRYLGWPGQAPSYALGQRLWRETRDAALAQGQTAREFHAKALSLGSVPMSILRSEVLG</sequence>
<dbReference type="PATRIC" id="fig|1072256.5.peg.67"/>
<dbReference type="InterPro" id="IPR010281">
    <property type="entry name" value="DUF885"/>
</dbReference>